<gene>
    <name evidence="2" type="ORF">MEUPH1_LOCUS28816</name>
</gene>
<evidence type="ECO:0000313" key="3">
    <source>
        <dbReference type="Proteomes" id="UP001160148"/>
    </source>
</evidence>
<feature type="region of interest" description="Disordered" evidence="1">
    <location>
        <begin position="166"/>
        <end position="205"/>
    </location>
</feature>
<proteinExistence type="predicted"/>
<name>A0AAV0Y355_9HEMI</name>
<evidence type="ECO:0000256" key="1">
    <source>
        <dbReference type="SAM" id="MobiDB-lite"/>
    </source>
</evidence>
<reference evidence="2 3" key="1">
    <citation type="submission" date="2023-01" db="EMBL/GenBank/DDBJ databases">
        <authorList>
            <person name="Whitehead M."/>
        </authorList>
    </citation>
    <scope>NUCLEOTIDE SEQUENCE [LARGE SCALE GENOMIC DNA]</scope>
</reference>
<sequence length="205" mass="23887">MTQPWPEDPNEKARKLKELHLRYQRVFAMESSKKNMNTKIITATTTSEKAEKTNIQHHRIQNLAFFPASKSTQQLKREAQFERMRLAQQTNYSLEPTFMIPDSVICVPKLAPEAIPETTIPETDVSSTVNQKIIEEQDYHTTKETRSHDSDVDTLLLAQELEINIRPEEQHDIEQSEPAMPLVPPESKRKQKKRLWVSKIEKKKI</sequence>
<keyword evidence="3" id="KW-1185">Reference proteome</keyword>
<dbReference type="AlphaFoldDB" id="A0AAV0Y355"/>
<organism evidence="2 3">
    <name type="scientific">Macrosiphum euphorbiae</name>
    <name type="common">potato aphid</name>
    <dbReference type="NCBI Taxonomy" id="13131"/>
    <lineage>
        <taxon>Eukaryota</taxon>
        <taxon>Metazoa</taxon>
        <taxon>Ecdysozoa</taxon>
        <taxon>Arthropoda</taxon>
        <taxon>Hexapoda</taxon>
        <taxon>Insecta</taxon>
        <taxon>Pterygota</taxon>
        <taxon>Neoptera</taxon>
        <taxon>Paraneoptera</taxon>
        <taxon>Hemiptera</taxon>
        <taxon>Sternorrhyncha</taxon>
        <taxon>Aphidomorpha</taxon>
        <taxon>Aphidoidea</taxon>
        <taxon>Aphididae</taxon>
        <taxon>Macrosiphini</taxon>
        <taxon>Macrosiphum</taxon>
    </lineage>
</organism>
<feature type="compositionally biased region" description="Basic residues" evidence="1">
    <location>
        <begin position="189"/>
        <end position="205"/>
    </location>
</feature>
<dbReference type="Proteomes" id="UP001160148">
    <property type="component" value="Unassembled WGS sequence"/>
</dbReference>
<protein>
    <submittedName>
        <fullName evidence="2">Uncharacterized protein</fullName>
    </submittedName>
</protein>
<dbReference type="EMBL" id="CARXXK010001306">
    <property type="protein sequence ID" value="CAI6375295.1"/>
    <property type="molecule type" value="Genomic_DNA"/>
</dbReference>
<accession>A0AAV0Y355</accession>
<evidence type="ECO:0000313" key="2">
    <source>
        <dbReference type="EMBL" id="CAI6375295.1"/>
    </source>
</evidence>
<comment type="caution">
    <text evidence="2">The sequence shown here is derived from an EMBL/GenBank/DDBJ whole genome shotgun (WGS) entry which is preliminary data.</text>
</comment>